<dbReference type="Pfam" id="PF00773">
    <property type="entry name" value="RNB"/>
    <property type="match status" value="1"/>
</dbReference>
<accession>A0A6A6P338</accession>
<dbReference type="InterPro" id="IPR056625">
    <property type="entry name" value="SH3_CYT4"/>
</dbReference>
<dbReference type="AlphaFoldDB" id="A0A6A6P338"/>
<dbReference type="SUPFAM" id="SSF50249">
    <property type="entry name" value="Nucleic acid-binding proteins"/>
    <property type="match status" value="1"/>
</dbReference>
<reference evidence="3" key="1">
    <citation type="journal article" date="2020" name="Stud. Mycol.">
        <title>101 Dothideomycetes genomes: a test case for predicting lifestyles and emergence of pathogens.</title>
        <authorList>
            <person name="Haridas S."/>
            <person name="Albert R."/>
            <person name="Binder M."/>
            <person name="Bloem J."/>
            <person name="Labutti K."/>
            <person name="Salamov A."/>
            <person name="Andreopoulos B."/>
            <person name="Baker S."/>
            <person name="Barry K."/>
            <person name="Bills G."/>
            <person name="Bluhm B."/>
            <person name="Cannon C."/>
            <person name="Castanera R."/>
            <person name="Culley D."/>
            <person name="Daum C."/>
            <person name="Ezra D."/>
            <person name="Gonzalez J."/>
            <person name="Henrissat B."/>
            <person name="Kuo A."/>
            <person name="Liang C."/>
            <person name="Lipzen A."/>
            <person name="Lutzoni F."/>
            <person name="Magnuson J."/>
            <person name="Mondo S."/>
            <person name="Nolan M."/>
            <person name="Ohm R."/>
            <person name="Pangilinan J."/>
            <person name="Park H.-J."/>
            <person name="Ramirez L."/>
            <person name="Alfaro M."/>
            <person name="Sun H."/>
            <person name="Tritt A."/>
            <person name="Yoshinaga Y."/>
            <person name="Zwiers L.-H."/>
            <person name="Turgeon B."/>
            <person name="Goodwin S."/>
            <person name="Spatafora J."/>
            <person name="Crous P."/>
            <person name="Grigoriev I."/>
        </authorList>
    </citation>
    <scope>NUCLEOTIDE SEQUENCE</scope>
    <source>
        <strain evidence="3">ATCC 16933</strain>
    </source>
</reference>
<dbReference type="PANTHER" id="PTHR23355">
    <property type="entry name" value="RIBONUCLEASE"/>
    <property type="match status" value="1"/>
</dbReference>
<sequence length="1030" mass="116244">MHHSRCTSNRLPTILNGNVHACPQLSRPSFRRWRDLPLNLSRAAPFHRHTRASQKIVTGGEQISTSTSSISPPQESAEWHPSLAQLPTRERLRLWQEKFGASNPNNTISIAPNRPMADLILQGTTEYIPDNAVGEQFNESDFTGAEGPADFRSYEPGDLIELNISNNGKPLLAVFTQRIGSSFQWYAMSGKWFHLLNTPTTFTVRRFASHDDIASIIPYLPKMSTHSLLESTQFVDISVPQEISAPLLDQMQDFWDQANEVYRHNSPRLDNAHDLLADDTEPQFRTLEAISKRLLQKSDLTDPELYAVHTSVTSSHGIFLMKTKAASAQLYKILPMADIARINRVRKWWRDYQETKAILASDLSRSRFGPYEAGSKVMRGFIKKAQQMIERSRCTRKVRDAYNVGSSQRQFPITPSQDAMRVDFTMDLTDEEREIARFIQEWAESVETKALSGLALSIISATGMYKCEVVGRDEGYAFLQETGILAPGQGRALLDQFLMLPGLHHVKRVDAAAAKLAMNERRPPLREGLWRFEDSMQHLRHDWGNLDVFSIDAESAMEIDDGISIEQCADNPTEHWVHVHVANPTASLAPDSLISKMAAHMTESLYSPERTFPMLPRWVSNLFSLAPNKPCITFSGRLSASGELQAVKIRHGVVRNVITVTPRDVDMILNSENSTIEGWTLRVGGDPPPKQERSPTQLTDSQKESLRELYSISRRVEDRRHRLGGANMGMVRPNISVWSHFSEPGMSTILPNYKNPALLLGDPIINIATETSTTALAVVREMMFVAGEVAARWCADRSIPILYRGSQRSTLYAPPEQFFETKVRPYRDRSMDLPLKVAIDYGKSLGSVFVTTHLTRHRQLGLLGYAKITSPLRRYGDMVCHWQIEAALREEARRGGDFVASNDQSYLPFSETRLTSIISRLEVREKHILALQDVTTHHWICQAVNRALLGEAPLDPVQKVKVAYVNPLTQQCLIWVLDWMVKARMIVPEGFGLPNIEIGDVWEARLSSVSTSLGTLYFEPLNLVERETTL</sequence>
<dbReference type="OrthoDB" id="2285229at2759"/>
<protein>
    <recommendedName>
        <fullName evidence="2">RNB domain-containing protein</fullName>
    </recommendedName>
</protein>
<dbReference type="Pfam" id="PF23216">
    <property type="entry name" value="WHD_CYT4"/>
    <property type="match status" value="1"/>
</dbReference>
<dbReference type="EMBL" id="MU001678">
    <property type="protein sequence ID" value="KAF2458217.1"/>
    <property type="molecule type" value="Genomic_DNA"/>
</dbReference>
<keyword evidence="4" id="KW-1185">Reference proteome</keyword>
<feature type="region of interest" description="Disordered" evidence="1">
    <location>
        <begin position="50"/>
        <end position="81"/>
    </location>
</feature>
<feature type="domain" description="RNB" evidence="2">
    <location>
        <begin position="540"/>
        <end position="890"/>
    </location>
</feature>
<evidence type="ECO:0000313" key="4">
    <source>
        <dbReference type="Proteomes" id="UP000799766"/>
    </source>
</evidence>
<evidence type="ECO:0000256" key="1">
    <source>
        <dbReference type="SAM" id="MobiDB-lite"/>
    </source>
</evidence>
<dbReference type="InterPro" id="IPR056624">
    <property type="entry name" value="WH_CYT4"/>
</dbReference>
<feature type="compositionally biased region" description="Low complexity" evidence="1">
    <location>
        <begin position="59"/>
        <end position="76"/>
    </location>
</feature>
<dbReference type="Proteomes" id="UP000799766">
    <property type="component" value="Unassembled WGS sequence"/>
</dbReference>
<dbReference type="GO" id="GO:0000175">
    <property type="term" value="F:3'-5'-RNA exonuclease activity"/>
    <property type="evidence" value="ECO:0007669"/>
    <property type="project" value="TreeGrafter"/>
</dbReference>
<organism evidence="3 4">
    <name type="scientific">Lineolata rhizophorae</name>
    <dbReference type="NCBI Taxonomy" id="578093"/>
    <lineage>
        <taxon>Eukaryota</taxon>
        <taxon>Fungi</taxon>
        <taxon>Dikarya</taxon>
        <taxon>Ascomycota</taxon>
        <taxon>Pezizomycotina</taxon>
        <taxon>Dothideomycetes</taxon>
        <taxon>Dothideomycetes incertae sedis</taxon>
        <taxon>Lineolatales</taxon>
        <taxon>Lineolataceae</taxon>
        <taxon>Lineolata</taxon>
    </lineage>
</organism>
<dbReference type="InterPro" id="IPR050180">
    <property type="entry name" value="RNR_Ribonuclease"/>
</dbReference>
<dbReference type="GO" id="GO:0000932">
    <property type="term" value="C:P-body"/>
    <property type="evidence" value="ECO:0007669"/>
    <property type="project" value="TreeGrafter"/>
</dbReference>
<dbReference type="GO" id="GO:0003723">
    <property type="term" value="F:RNA binding"/>
    <property type="evidence" value="ECO:0007669"/>
    <property type="project" value="InterPro"/>
</dbReference>
<dbReference type="SMART" id="SM00955">
    <property type="entry name" value="RNB"/>
    <property type="match status" value="1"/>
</dbReference>
<evidence type="ECO:0000259" key="2">
    <source>
        <dbReference type="SMART" id="SM00955"/>
    </source>
</evidence>
<dbReference type="Pfam" id="PF23214">
    <property type="entry name" value="SH3_CYT4"/>
    <property type="match status" value="1"/>
</dbReference>
<dbReference type="GO" id="GO:0006402">
    <property type="term" value="P:mRNA catabolic process"/>
    <property type="evidence" value="ECO:0007669"/>
    <property type="project" value="TreeGrafter"/>
</dbReference>
<dbReference type="PANTHER" id="PTHR23355:SF65">
    <property type="entry name" value="EXORIBONUCLEASE CYT-4, PUTATIVE (AFU_ORTHOLOGUE AFUA_7G01550)-RELATED"/>
    <property type="match status" value="1"/>
</dbReference>
<dbReference type="InterPro" id="IPR012340">
    <property type="entry name" value="NA-bd_OB-fold"/>
</dbReference>
<name>A0A6A6P338_9PEZI</name>
<gene>
    <name evidence="3" type="ORF">BDY21DRAFT_341919</name>
</gene>
<evidence type="ECO:0000313" key="3">
    <source>
        <dbReference type="EMBL" id="KAF2458217.1"/>
    </source>
</evidence>
<proteinExistence type="predicted"/>
<feature type="region of interest" description="Disordered" evidence="1">
    <location>
        <begin position="683"/>
        <end position="702"/>
    </location>
</feature>
<dbReference type="InterPro" id="IPR001900">
    <property type="entry name" value="RNase_II/R"/>
</dbReference>